<dbReference type="Proteomes" id="UP000678393">
    <property type="component" value="Unassembled WGS sequence"/>
</dbReference>
<dbReference type="EMBL" id="CAJHNH020001393">
    <property type="protein sequence ID" value="CAG5122916.1"/>
    <property type="molecule type" value="Genomic_DNA"/>
</dbReference>
<organism evidence="2 3">
    <name type="scientific">Candidula unifasciata</name>
    <dbReference type="NCBI Taxonomy" id="100452"/>
    <lineage>
        <taxon>Eukaryota</taxon>
        <taxon>Metazoa</taxon>
        <taxon>Spiralia</taxon>
        <taxon>Lophotrochozoa</taxon>
        <taxon>Mollusca</taxon>
        <taxon>Gastropoda</taxon>
        <taxon>Heterobranchia</taxon>
        <taxon>Euthyneura</taxon>
        <taxon>Panpulmonata</taxon>
        <taxon>Eupulmonata</taxon>
        <taxon>Stylommatophora</taxon>
        <taxon>Helicina</taxon>
        <taxon>Helicoidea</taxon>
        <taxon>Geomitridae</taxon>
        <taxon>Candidula</taxon>
    </lineage>
</organism>
<feature type="transmembrane region" description="Helical" evidence="1">
    <location>
        <begin position="83"/>
        <end position="101"/>
    </location>
</feature>
<evidence type="ECO:0000256" key="1">
    <source>
        <dbReference type="SAM" id="Phobius"/>
    </source>
</evidence>
<evidence type="ECO:0000313" key="2">
    <source>
        <dbReference type="EMBL" id="CAG5122916.1"/>
    </source>
</evidence>
<reference evidence="2" key="1">
    <citation type="submission" date="2021-04" db="EMBL/GenBank/DDBJ databases">
        <authorList>
            <consortium name="Molecular Ecology Group"/>
        </authorList>
    </citation>
    <scope>NUCLEOTIDE SEQUENCE</scope>
</reference>
<evidence type="ECO:0008006" key="4">
    <source>
        <dbReference type="Google" id="ProtNLM"/>
    </source>
</evidence>
<dbReference type="AlphaFoldDB" id="A0A8S3Z7P2"/>
<keyword evidence="3" id="KW-1185">Reference proteome</keyword>
<gene>
    <name evidence="2" type="ORF">CUNI_LOCUS8474</name>
</gene>
<accession>A0A8S3Z7P2</accession>
<name>A0A8S3Z7P2_9EUPU</name>
<protein>
    <recommendedName>
        <fullName evidence="4">Protein quiver</fullName>
    </recommendedName>
</protein>
<keyword evidence="1" id="KW-1133">Transmembrane helix</keyword>
<keyword evidence="1" id="KW-0472">Membrane</keyword>
<comment type="caution">
    <text evidence="2">The sequence shown here is derived from an EMBL/GenBank/DDBJ whole genome shotgun (WGS) entry which is preliminary data.</text>
</comment>
<keyword evidence="1" id="KW-0812">Transmembrane</keyword>
<evidence type="ECO:0000313" key="3">
    <source>
        <dbReference type="Proteomes" id="UP000678393"/>
    </source>
</evidence>
<dbReference type="OrthoDB" id="9991292at2759"/>
<proteinExistence type="predicted"/>
<sequence>MDVTQGSVSTKVCDRGICLKWTKYREGVLQMIRTCSADLDFHLTMIDGVCRTERNGNGYLCMCGKHLCNSVPGQHKCIRQRTFLLTALFITYYLQIFQTFWPT</sequence>